<dbReference type="Proteomes" id="UP000433181">
    <property type="component" value="Unassembled WGS sequence"/>
</dbReference>
<comment type="caution">
    <text evidence="3">The sequence shown here is derived from an EMBL/GenBank/DDBJ whole genome shotgun (WGS) entry which is preliminary data.</text>
</comment>
<gene>
    <name evidence="3" type="ORF">FYJ84_09855</name>
</gene>
<sequence length="230" mass="25623">MQSISTLSIHMKDFFIQGVRLMSKVCENCGAELLDEATSCHACGKEVATEHALNLVPQEQSQVHVEGGQSPQVHTEGGQIPQVHAESGQSTPVHAEGGENSSIVTTMFCDRVERMSILKFMLYSCCTLGIYSFFWWAKLVNTVHTLVGRRTTASGGTAVFYIMITCGIYGIYLMCKLTDALNEAMYQRDIKDSRVSTILAILFPIFVLIPAVNRIIDFDYSRGVRYLSYR</sequence>
<feature type="domain" description="DUF4234" evidence="2">
    <location>
        <begin position="116"/>
        <end position="158"/>
    </location>
</feature>
<dbReference type="InterPro" id="IPR025328">
    <property type="entry name" value="DUF4234"/>
</dbReference>
<keyword evidence="1" id="KW-0812">Transmembrane</keyword>
<evidence type="ECO:0000259" key="2">
    <source>
        <dbReference type="Pfam" id="PF14018"/>
    </source>
</evidence>
<proteinExistence type="predicted"/>
<feature type="transmembrane region" description="Helical" evidence="1">
    <location>
        <begin position="157"/>
        <end position="175"/>
    </location>
</feature>
<feature type="transmembrane region" description="Helical" evidence="1">
    <location>
        <begin position="195"/>
        <end position="216"/>
    </location>
</feature>
<dbReference type="Pfam" id="PF14018">
    <property type="entry name" value="DUF4234"/>
    <property type="match status" value="2"/>
</dbReference>
<name>A0A6I2UHY0_9FIRM</name>
<evidence type="ECO:0000256" key="1">
    <source>
        <dbReference type="SAM" id="Phobius"/>
    </source>
</evidence>
<evidence type="ECO:0000313" key="4">
    <source>
        <dbReference type="Proteomes" id="UP000433181"/>
    </source>
</evidence>
<evidence type="ECO:0000313" key="3">
    <source>
        <dbReference type="EMBL" id="MSU09289.1"/>
    </source>
</evidence>
<keyword evidence="1" id="KW-1133">Transmembrane helix</keyword>
<feature type="domain" description="DUF4234" evidence="2">
    <location>
        <begin position="162"/>
        <end position="204"/>
    </location>
</feature>
<keyword evidence="4" id="KW-1185">Reference proteome</keyword>
<organism evidence="3 4">
    <name type="scientific">Anaerovibrio slackiae</name>
    <dbReference type="NCBI Taxonomy" id="2652309"/>
    <lineage>
        <taxon>Bacteria</taxon>
        <taxon>Bacillati</taxon>
        <taxon>Bacillota</taxon>
        <taxon>Negativicutes</taxon>
        <taxon>Selenomonadales</taxon>
        <taxon>Selenomonadaceae</taxon>
        <taxon>Anaerovibrio</taxon>
    </lineage>
</organism>
<reference evidence="3 4" key="1">
    <citation type="submission" date="2019-08" db="EMBL/GenBank/DDBJ databases">
        <title>In-depth cultivation of the pig gut microbiome towards novel bacterial diversity and tailored functional studies.</title>
        <authorList>
            <person name="Wylensek D."/>
            <person name="Hitch T.C.A."/>
            <person name="Clavel T."/>
        </authorList>
    </citation>
    <scope>NUCLEOTIDE SEQUENCE [LARGE SCALE GENOMIC DNA]</scope>
    <source>
        <strain evidence="3 4">WCA-693-APC-5D-A</strain>
    </source>
</reference>
<dbReference type="EMBL" id="VUNR01000020">
    <property type="protein sequence ID" value="MSU09289.1"/>
    <property type="molecule type" value="Genomic_DNA"/>
</dbReference>
<accession>A0A6I2UHY0</accession>
<keyword evidence="1" id="KW-0472">Membrane</keyword>
<feature type="transmembrane region" description="Helical" evidence="1">
    <location>
        <begin position="120"/>
        <end position="137"/>
    </location>
</feature>
<dbReference type="AlphaFoldDB" id="A0A6I2UHY0"/>
<protein>
    <submittedName>
        <fullName evidence="3">DUF4234 domain-containing protein</fullName>
    </submittedName>
</protein>